<sequence length="107" mass="11770">MGLPKWLGSRVYPFADRLGIIGRKTIHSFEEVLHVTGASAYPYLKTSIGEIRSAIRDFQPDIVYSEFNLSAMIAAKAEGKPLMVSYSFPTQPDYAASPQFAGGVNRV</sequence>
<protein>
    <submittedName>
        <fullName evidence="1">CAZy families GT1 protein</fullName>
    </submittedName>
</protein>
<feature type="non-terminal residue" evidence="1">
    <location>
        <position position="107"/>
    </location>
</feature>
<dbReference type="AlphaFoldDB" id="A0A060C1U1"/>
<accession>A0A060C1U1</accession>
<evidence type="ECO:0000313" key="1">
    <source>
        <dbReference type="EMBL" id="AIA89194.1"/>
    </source>
</evidence>
<name>A0A060C1U1_9EURY</name>
<reference evidence="1" key="1">
    <citation type="journal article" date="2013" name="Environ. Microbiol.">
        <title>Seasonally variable intestinal metagenomes of the red palm weevil (Rhynchophorus ferrugineus).</title>
        <authorList>
            <person name="Jia S."/>
            <person name="Zhang X."/>
            <person name="Zhang G."/>
            <person name="Yin A."/>
            <person name="Zhang S."/>
            <person name="Li F."/>
            <person name="Wang L."/>
            <person name="Zhao D."/>
            <person name="Yun Q."/>
            <person name="Tala"/>
            <person name="Wang J."/>
            <person name="Sun G."/>
            <person name="Baabdullah M."/>
            <person name="Yu X."/>
            <person name="Hu S."/>
            <person name="Al-Mssallem I.S."/>
            <person name="Yu J."/>
        </authorList>
    </citation>
    <scope>NUCLEOTIDE SEQUENCE</scope>
</reference>
<organism evidence="1">
    <name type="scientific">uncultured Methanobrevibacter sp</name>
    <dbReference type="NCBI Taxonomy" id="253161"/>
    <lineage>
        <taxon>Archaea</taxon>
        <taxon>Methanobacteriati</taxon>
        <taxon>Methanobacteriota</taxon>
        <taxon>Methanomada group</taxon>
        <taxon>Methanobacteria</taxon>
        <taxon>Methanobacteriales</taxon>
        <taxon>Methanobacteriaceae</taxon>
        <taxon>Methanobrevibacter</taxon>
        <taxon>environmental samples</taxon>
    </lineage>
</organism>
<dbReference type="EMBL" id="KF121903">
    <property type="protein sequence ID" value="AIA89194.1"/>
    <property type="molecule type" value="Genomic_DNA"/>
</dbReference>
<proteinExistence type="predicted"/>